<protein>
    <recommendedName>
        <fullName evidence="4">G protein-coupled receptor</fullName>
    </recommendedName>
</protein>
<evidence type="ECO:0000313" key="3">
    <source>
        <dbReference type="Proteomes" id="UP001328107"/>
    </source>
</evidence>
<evidence type="ECO:0000313" key="2">
    <source>
        <dbReference type="EMBL" id="GMR57805.1"/>
    </source>
</evidence>
<dbReference type="AlphaFoldDB" id="A0AAN5D8X8"/>
<dbReference type="InterPro" id="IPR053220">
    <property type="entry name" value="Nematode_rcpt-like_serp_H"/>
</dbReference>
<reference evidence="3" key="1">
    <citation type="submission" date="2022-10" db="EMBL/GenBank/DDBJ databases">
        <title>Genome assembly of Pristionchus species.</title>
        <authorList>
            <person name="Yoshida K."/>
            <person name="Sommer R.J."/>
        </authorList>
    </citation>
    <scope>NUCLEOTIDE SEQUENCE [LARGE SCALE GENOMIC DNA]</scope>
    <source>
        <strain evidence="3">RS5460</strain>
    </source>
</reference>
<dbReference type="EMBL" id="BTRK01000006">
    <property type="protein sequence ID" value="GMR57805.1"/>
    <property type="molecule type" value="Genomic_DNA"/>
</dbReference>
<feature type="transmembrane region" description="Helical" evidence="1">
    <location>
        <begin position="12"/>
        <end position="35"/>
    </location>
</feature>
<feature type="transmembrane region" description="Helical" evidence="1">
    <location>
        <begin position="47"/>
        <end position="69"/>
    </location>
</feature>
<keyword evidence="1" id="KW-0812">Transmembrane</keyword>
<keyword evidence="1" id="KW-0472">Membrane</keyword>
<dbReference type="PANTHER" id="PTHR22941">
    <property type="entry name" value="SERPENTINE RECEPTOR"/>
    <property type="match status" value="1"/>
</dbReference>
<dbReference type="Proteomes" id="UP001328107">
    <property type="component" value="Unassembled WGS sequence"/>
</dbReference>
<evidence type="ECO:0000256" key="1">
    <source>
        <dbReference type="SAM" id="Phobius"/>
    </source>
</evidence>
<keyword evidence="3" id="KW-1185">Reference proteome</keyword>
<accession>A0AAN5D8X8</accession>
<keyword evidence="1" id="KW-1133">Transmembrane helix</keyword>
<feature type="transmembrane region" description="Helical" evidence="1">
    <location>
        <begin position="89"/>
        <end position="116"/>
    </location>
</feature>
<feature type="non-terminal residue" evidence="2">
    <location>
        <position position="133"/>
    </location>
</feature>
<organism evidence="2 3">
    <name type="scientific">Pristionchus mayeri</name>
    <dbReference type="NCBI Taxonomy" id="1317129"/>
    <lineage>
        <taxon>Eukaryota</taxon>
        <taxon>Metazoa</taxon>
        <taxon>Ecdysozoa</taxon>
        <taxon>Nematoda</taxon>
        <taxon>Chromadorea</taxon>
        <taxon>Rhabditida</taxon>
        <taxon>Rhabditina</taxon>
        <taxon>Diplogasteromorpha</taxon>
        <taxon>Diplogasteroidea</taxon>
        <taxon>Neodiplogasteridae</taxon>
        <taxon>Pristionchus</taxon>
    </lineage>
</organism>
<feature type="non-terminal residue" evidence="2">
    <location>
        <position position="1"/>
    </location>
</feature>
<sequence>EIFLSLEAQRSFFLALRIIFCISTVLHLISLFFLCKHSSPSQIVWRNYMLNIHVYMWIIALDVNLELLLEPVPLFPAPAGYMTGVLCRIGVPVQVGAGVGMLMICNLAVAIILCVLHRHQTILMSNSKFRLGK</sequence>
<name>A0AAN5D8X8_9BILA</name>
<evidence type="ECO:0008006" key="4">
    <source>
        <dbReference type="Google" id="ProtNLM"/>
    </source>
</evidence>
<dbReference type="PANTHER" id="PTHR22941:SF26">
    <property type="entry name" value="SERPENTINE RECEPTOR, CLASS H"/>
    <property type="match status" value="1"/>
</dbReference>
<dbReference type="InterPro" id="IPR019422">
    <property type="entry name" value="7TM_GPCR_serpentine_rcpt_Srh"/>
</dbReference>
<gene>
    <name evidence="2" type="ORF">PMAYCL1PPCAC_28000</name>
</gene>
<proteinExistence type="predicted"/>
<dbReference type="Pfam" id="PF10318">
    <property type="entry name" value="7TM_GPCR_Srh"/>
    <property type="match status" value="1"/>
</dbReference>
<comment type="caution">
    <text evidence="2">The sequence shown here is derived from an EMBL/GenBank/DDBJ whole genome shotgun (WGS) entry which is preliminary data.</text>
</comment>